<dbReference type="Proteomes" id="UP001629249">
    <property type="component" value="Unassembled WGS sequence"/>
</dbReference>
<evidence type="ECO:0000313" key="2">
    <source>
        <dbReference type="EMBL" id="MFL9882886.1"/>
    </source>
</evidence>
<dbReference type="InterPro" id="IPR011010">
    <property type="entry name" value="DNA_brk_join_enz"/>
</dbReference>
<proteinExistence type="predicted"/>
<reference evidence="2 3" key="1">
    <citation type="journal article" date="2024" name="Chem. Sci.">
        <title>Discovery of megapolipeptins by genome mining of a Burkholderiales bacteria collection.</title>
        <authorList>
            <person name="Paulo B.S."/>
            <person name="Recchia M.J.J."/>
            <person name="Lee S."/>
            <person name="Fergusson C.H."/>
            <person name="Romanowski S.B."/>
            <person name="Hernandez A."/>
            <person name="Krull N."/>
            <person name="Liu D.Y."/>
            <person name="Cavanagh H."/>
            <person name="Bos A."/>
            <person name="Gray C.A."/>
            <person name="Murphy B.T."/>
            <person name="Linington R.G."/>
            <person name="Eustaquio A.S."/>
        </authorList>
    </citation>
    <scope>NUCLEOTIDE SEQUENCE [LARGE SCALE GENOMIC DNA]</scope>
    <source>
        <strain evidence="2 3">RL16-012-BIC-B</strain>
    </source>
</reference>
<feature type="compositionally biased region" description="Basic residues" evidence="1">
    <location>
        <begin position="224"/>
        <end position="233"/>
    </location>
</feature>
<evidence type="ECO:0000256" key="1">
    <source>
        <dbReference type="SAM" id="MobiDB-lite"/>
    </source>
</evidence>
<sequence>MVALLGPEARFPANEKNIDLIAWLDRGIDPWVWSTVACFRAMLLSGARKTATVTQYSKSIRVFFAYLTGGRQAPRIAGPVSLSPIHIDAFIDWLRLRGKQLGHTPESTRTVFKNVKSVLWEMFAQGYIPGEPTRFFKRKAVCSGSDESRQTSLSDAEQERLANAIKLDLVAIHHGKLHLSPKDVQALRLLVVAHRQGTPPTPLLELCRDTLAPGLMPGTVRMRTSKVRGRRIRSGAGRAASDKPNSAPKSSEQTDDEVFFSLAEGAVLQQAIASTDELAKAAPARYRNRVWLYRSQQNGAARRGAVTCLTTRTLATAIASLIKRHSLLADNGKPLRLNLSRTRKSYFDRAFRKTDGDLTKTANLMGNTARVAGRNYPSMNEARKGEAAKFMDEYVDLMRTGLGPSNEVRVPPRLIKVEPIGTAPDGSLFQPPERTPVSGCKDTLNGEYAPHDGHTHCDRYVMCLFCTSFAVIGSVDELWRLFSFQTFAKSELDYLDANLGPERTKDEDLEDLRDRYRVAIPFIDQFTQRQFPASVVKKARAKTQVGLHPFWIHQMNTSRRARASFF</sequence>
<dbReference type="SUPFAM" id="SSF56349">
    <property type="entry name" value="DNA breaking-rejoining enzymes"/>
    <property type="match status" value="1"/>
</dbReference>
<feature type="region of interest" description="Disordered" evidence="1">
    <location>
        <begin position="224"/>
        <end position="254"/>
    </location>
</feature>
<keyword evidence="3" id="KW-1185">Reference proteome</keyword>
<name>A0ABW8ZL49_9BURK</name>
<evidence type="ECO:0000313" key="3">
    <source>
        <dbReference type="Proteomes" id="UP001629249"/>
    </source>
</evidence>
<protein>
    <recommendedName>
        <fullName evidence="4">Core-binding (CB) domain-containing protein</fullName>
    </recommendedName>
</protein>
<dbReference type="EMBL" id="JAQQFN010000004">
    <property type="protein sequence ID" value="MFL9882886.1"/>
    <property type="molecule type" value="Genomic_DNA"/>
</dbReference>
<dbReference type="RefSeq" id="WP_408327309.1">
    <property type="nucleotide sequence ID" value="NZ_JAQQFH010000004.1"/>
</dbReference>
<gene>
    <name evidence="2" type="ORF">PQR66_07610</name>
</gene>
<organism evidence="2 3">
    <name type="scientific">Paraburkholderia agricolaris</name>
    <dbReference type="NCBI Taxonomy" id="2152888"/>
    <lineage>
        <taxon>Bacteria</taxon>
        <taxon>Pseudomonadati</taxon>
        <taxon>Pseudomonadota</taxon>
        <taxon>Betaproteobacteria</taxon>
        <taxon>Burkholderiales</taxon>
        <taxon>Burkholderiaceae</taxon>
        <taxon>Paraburkholderia</taxon>
    </lineage>
</organism>
<accession>A0ABW8ZL49</accession>
<comment type="caution">
    <text evidence="2">The sequence shown here is derived from an EMBL/GenBank/DDBJ whole genome shotgun (WGS) entry which is preliminary data.</text>
</comment>
<evidence type="ECO:0008006" key="4">
    <source>
        <dbReference type="Google" id="ProtNLM"/>
    </source>
</evidence>